<dbReference type="KEGG" id="pstg:E8M01_34240"/>
<name>A0A4D7BDA9_9HYPH</name>
<dbReference type="RefSeq" id="WP_136964265.1">
    <property type="nucleotide sequence ID" value="NZ_CP039690.1"/>
</dbReference>
<dbReference type="EMBL" id="CP039690">
    <property type="protein sequence ID" value="QCI68850.1"/>
    <property type="molecule type" value="Genomic_DNA"/>
</dbReference>
<dbReference type="AlphaFoldDB" id="A0A4D7BDA9"/>
<evidence type="ECO:0000313" key="2">
    <source>
        <dbReference type="Proteomes" id="UP000298781"/>
    </source>
</evidence>
<proteinExistence type="predicted"/>
<organism evidence="1 2">
    <name type="scientific">Phreatobacter stygius</name>
    <dbReference type="NCBI Taxonomy" id="1940610"/>
    <lineage>
        <taxon>Bacteria</taxon>
        <taxon>Pseudomonadati</taxon>
        <taxon>Pseudomonadota</taxon>
        <taxon>Alphaproteobacteria</taxon>
        <taxon>Hyphomicrobiales</taxon>
        <taxon>Phreatobacteraceae</taxon>
        <taxon>Phreatobacter</taxon>
    </lineage>
</organism>
<reference evidence="1 2" key="1">
    <citation type="submission" date="2019-04" db="EMBL/GenBank/DDBJ databases">
        <title>Phreatobacter aquaticus sp. nov.</title>
        <authorList>
            <person name="Choi A."/>
        </authorList>
    </citation>
    <scope>NUCLEOTIDE SEQUENCE [LARGE SCALE GENOMIC DNA]</scope>
    <source>
        <strain evidence="1 2">KCTC 52518</strain>
    </source>
</reference>
<gene>
    <name evidence="1" type="ORF">E8M01_34240</name>
</gene>
<keyword evidence="2" id="KW-1185">Reference proteome</keyword>
<sequence>MYEIQEIKEALAYLKVRVAVSEAVLDAVIQIAGRVVIDPASRAAFAGAIFDELRFVPGGDIDPATRMASEALALQCHSAAKAWRDRVESLLTEVVCEGVQAASGGDRPN</sequence>
<dbReference type="Proteomes" id="UP000298781">
    <property type="component" value="Chromosome"/>
</dbReference>
<protein>
    <submittedName>
        <fullName evidence="1">Uncharacterized protein</fullName>
    </submittedName>
</protein>
<evidence type="ECO:0000313" key="1">
    <source>
        <dbReference type="EMBL" id="QCI68850.1"/>
    </source>
</evidence>
<accession>A0A4D7BDA9</accession>